<evidence type="ECO:0000256" key="2">
    <source>
        <dbReference type="ARBA" id="ARBA00012438"/>
    </source>
</evidence>
<sequence length="397" mass="42322">MSPARLTSRVVWITVAYVIVAIGLCLVPRVGIEWFPASSTRVLAGGILAVIVMGGVHLFRMRWPASVAILGIGVMVAEVALTGTTSVGTILIECDALYNLVLLRSSARSQRILSIIASVCLALAGLGMLLESVLPVPLMQMNVLLLAAAVTLWWGITVRTPTIEAERERERAALIAEAAEAKQREALATERMQISRELHDTISGHLSAIAMQSAAATASPDPLDARDLTERLSRVRGLSLAAMADMRKMIDVLRSDTATPSALSQNWSAVAELIELTRAAGVPVTLAGDDLDIVRLDPLASVAAFNVVREALLNATKHAPGSPVTVDVRVGDEQASITVTNPYAEQHDRAASSGYGLLGLSERVRLSGGDLEIDRENATWTVRALLPLTTQGVERHA</sequence>
<reference evidence="11 12" key="1">
    <citation type="submission" date="2019-09" db="EMBL/GenBank/DDBJ databases">
        <title>Phylogeny of genus Pseudoclavibacter and closely related genus.</title>
        <authorList>
            <person name="Li Y."/>
        </authorList>
    </citation>
    <scope>NUCLEOTIDE SEQUENCE [LARGE SCALE GENOMIC DNA]</scope>
    <source>
        <strain evidence="11 12">KCTC 13959</strain>
    </source>
</reference>
<comment type="catalytic activity">
    <reaction evidence="1">
        <text>ATP + protein L-histidine = ADP + protein N-phospho-L-histidine.</text>
        <dbReference type="EC" id="2.7.13.3"/>
    </reaction>
</comment>
<dbReference type="Gene3D" id="3.30.565.10">
    <property type="entry name" value="Histidine kinase-like ATPase, C-terminal domain"/>
    <property type="match status" value="1"/>
</dbReference>
<evidence type="ECO:0000256" key="5">
    <source>
        <dbReference type="ARBA" id="ARBA00022741"/>
    </source>
</evidence>
<dbReference type="OrthoDB" id="227596at2"/>
<dbReference type="AlphaFoldDB" id="A0A7J5BCJ6"/>
<dbReference type="GO" id="GO:0016020">
    <property type="term" value="C:membrane"/>
    <property type="evidence" value="ECO:0007669"/>
    <property type="project" value="InterPro"/>
</dbReference>
<protein>
    <recommendedName>
        <fullName evidence="2">histidine kinase</fullName>
        <ecNumber evidence="2">2.7.13.3</ecNumber>
    </recommendedName>
</protein>
<evidence type="ECO:0000256" key="4">
    <source>
        <dbReference type="ARBA" id="ARBA00022679"/>
    </source>
</evidence>
<dbReference type="PANTHER" id="PTHR24421">
    <property type="entry name" value="NITRATE/NITRITE SENSOR PROTEIN NARX-RELATED"/>
    <property type="match status" value="1"/>
</dbReference>
<evidence type="ECO:0000256" key="6">
    <source>
        <dbReference type="ARBA" id="ARBA00022777"/>
    </source>
</evidence>
<organism evidence="11 12">
    <name type="scientific">Gulosibacter chungangensis</name>
    <dbReference type="NCBI Taxonomy" id="979746"/>
    <lineage>
        <taxon>Bacteria</taxon>
        <taxon>Bacillati</taxon>
        <taxon>Actinomycetota</taxon>
        <taxon>Actinomycetes</taxon>
        <taxon>Micrococcales</taxon>
        <taxon>Microbacteriaceae</taxon>
        <taxon>Gulosibacter</taxon>
    </lineage>
</organism>
<keyword evidence="5" id="KW-0547">Nucleotide-binding</keyword>
<gene>
    <name evidence="11" type="ORF">F8O05_03760</name>
</gene>
<dbReference type="EC" id="2.7.13.3" evidence="2"/>
<evidence type="ECO:0000313" key="11">
    <source>
        <dbReference type="EMBL" id="KAB1643927.1"/>
    </source>
</evidence>
<evidence type="ECO:0000313" key="12">
    <source>
        <dbReference type="Proteomes" id="UP000433493"/>
    </source>
</evidence>
<feature type="transmembrane region" description="Helical" evidence="9">
    <location>
        <begin position="112"/>
        <end position="130"/>
    </location>
</feature>
<feature type="transmembrane region" description="Helical" evidence="9">
    <location>
        <begin position="136"/>
        <end position="156"/>
    </location>
</feature>
<proteinExistence type="predicted"/>
<dbReference type="Proteomes" id="UP000433493">
    <property type="component" value="Unassembled WGS sequence"/>
</dbReference>
<dbReference type="Gene3D" id="1.20.5.1930">
    <property type="match status" value="1"/>
</dbReference>
<comment type="caution">
    <text evidence="11">The sequence shown here is derived from an EMBL/GenBank/DDBJ whole genome shotgun (WGS) entry which is preliminary data.</text>
</comment>
<dbReference type="Pfam" id="PF07730">
    <property type="entry name" value="HisKA_3"/>
    <property type="match status" value="1"/>
</dbReference>
<evidence type="ECO:0000256" key="7">
    <source>
        <dbReference type="ARBA" id="ARBA00022840"/>
    </source>
</evidence>
<accession>A0A7J5BCJ6</accession>
<evidence type="ECO:0000259" key="10">
    <source>
        <dbReference type="Pfam" id="PF07730"/>
    </source>
</evidence>
<dbReference type="InterPro" id="IPR011712">
    <property type="entry name" value="Sig_transdc_His_kin_sub3_dim/P"/>
</dbReference>
<dbReference type="GO" id="GO:0046983">
    <property type="term" value="F:protein dimerization activity"/>
    <property type="evidence" value="ECO:0007669"/>
    <property type="project" value="InterPro"/>
</dbReference>
<evidence type="ECO:0000256" key="1">
    <source>
        <dbReference type="ARBA" id="ARBA00000085"/>
    </source>
</evidence>
<keyword evidence="8" id="KW-0902">Two-component regulatory system</keyword>
<dbReference type="GO" id="GO:0005524">
    <property type="term" value="F:ATP binding"/>
    <property type="evidence" value="ECO:0007669"/>
    <property type="project" value="UniProtKB-KW"/>
</dbReference>
<dbReference type="GO" id="GO:0000155">
    <property type="term" value="F:phosphorelay sensor kinase activity"/>
    <property type="evidence" value="ECO:0007669"/>
    <property type="project" value="InterPro"/>
</dbReference>
<keyword evidence="9" id="KW-0472">Membrane</keyword>
<evidence type="ECO:0000256" key="9">
    <source>
        <dbReference type="SAM" id="Phobius"/>
    </source>
</evidence>
<dbReference type="CDD" id="cd16917">
    <property type="entry name" value="HATPase_UhpB-NarQ-NarX-like"/>
    <property type="match status" value="1"/>
</dbReference>
<feature type="transmembrane region" description="Helical" evidence="9">
    <location>
        <begin position="65"/>
        <end position="92"/>
    </location>
</feature>
<name>A0A7J5BCJ6_9MICO</name>
<feature type="transmembrane region" description="Helical" evidence="9">
    <location>
        <begin position="12"/>
        <end position="30"/>
    </location>
</feature>
<feature type="domain" description="Signal transduction histidine kinase subgroup 3 dimerisation and phosphoacceptor" evidence="10">
    <location>
        <begin position="190"/>
        <end position="256"/>
    </location>
</feature>
<evidence type="ECO:0000256" key="8">
    <source>
        <dbReference type="ARBA" id="ARBA00023012"/>
    </source>
</evidence>
<keyword evidence="4" id="KW-0808">Transferase</keyword>
<feature type="transmembrane region" description="Helical" evidence="9">
    <location>
        <begin position="42"/>
        <end position="59"/>
    </location>
</feature>
<dbReference type="InterPro" id="IPR050482">
    <property type="entry name" value="Sensor_HK_TwoCompSys"/>
</dbReference>
<keyword evidence="7" id="KW-0067">ATP-binding</keyword>
<keyword evidence="9" id="KW-1133">Transmembrane helix</keyword>
<dbReference type="InterPro" id="IPR036890">
    <property type="entry name" value="HATPase_C_sf"/>
</dbReference>
<evidence type="ECO:0000256" key="3">
    <source>
        <dbReference type="ARBA" id="ARBA00022553"/>
    </source>
</evidence>
<keyword evidence="6" id="KW-0418">Kinase</keyword>
<keyword evidence="3" id="KW-0597">Phosphoprotein</keyword>
<dbReference type="PANTHER" id="PTHR24421:SF10">
    <property type="entry name" value="NITRATE_NITRITE SENSOR PROTEIN NARQ"/>
    <property type="match status" value="1"/>
</dbReference>
<keyword evidence="12" id="KW-1185">Reference proteome</keyword>
<keyword evidence="9" id="KW-0812">Transmembrane</keyword>
<dbReference type="SUPFAM" id="SSF55874">
    <property type="entry name" value="ATPase domain of HSP90 chaperone/DNA topoisomerase II/histidine kinase"/>
    <property type="match status" value="1"/>
</dbReference>
<dbReference type="EMBL" id="WBKB01000002">
    <property type="protein sequence ID" value="KAB1643927.1"/>
    <property type="molecule type" value="Genomic_DNA"/>
</dbReference>